<evidence type="ECO:0000313" key="13">
    <source>
        <dbReference type="Proteomes" id="UP000887574"/>
    </source>
</evidence>
<evidence type="ECO:0000256" key="1">
    <source>
        <dbReference type="ARBA" id="ARBA00000695"/>
    </source>
</evidence>
<evidence type="ECO:0000256" key="5">
    <source>
        <dbReference type="ARBA" id="ARBA00012272"/>
    </source>
</evidence>
<evidence type="ECO:0000256" key="3">
    <source>
        <dbReference type="ARBA" id="ARBA00004613"/>
    </source>
</evidence>
<protein>
    <recommendedName>
        <fullName evidence="11">Probable pectate lyase F</fullName>
        <ecNumber evidence="5">4.2.2.2</ecNumber>
    </recommendedName>
</protein>
<keyword evidence="9" id="KW-0456">Lyase</keyword>
<reference evidence="14" key="1">
    <citation type="submission" date="2022-11" db="UniProtKB">
        <authorList>
            <consortium name="WormBaseParasite"/>
        </authorList>
    </citation>
    <scope>IDENTIFICATION</scope>
</reference>
<evidence type="ECO:0000256" key="2">
    <source>
        <dbReference type="ARBA" id="ARBA00001913"/>
    </source>
</evidence>
<evidence type="ECO:0000256" key="7">
    <source>
        <dbReference type="ARBA" id="ARBA00022729"/>
    </source>
</evidence>
<dbReference type="InterPro" id="IPR004898">
    <property type="entry name" value="Pectate_lyase_PlyH/PlyE-like"/>
</dbReference>
<comment type="similarity">
    <text evidence="4">Belongs to the polysaccharide lyase 3 family.</text>
</comment>
<dbReference type="GO" id="GO:0005576">
    <property type="term" value="C:extracellular region"/>
    <property type="evidence" value="ECO:0007669"/>
    <property type="project" value="UniProtKB-SubCell"/>
</dbReference>
<dbReference type="SUPFAM" id="SSF51126">
    <property type="entry name" value="Pectin lyase-like"/>
    <property type="match status" value="1"/>
</dbReference>
<dbReference type="PANTHER" id="PTHR33407">
    <property type="entry name" value="PECTATE LYASE F-RELATED"/>
    <property type="match status" value="1"/>
</dbReference>
<feature type="region of interest" description="Disordered" evidence="12">
    <location>
        <begin position="175"/>
        <end position="212"/>
    </location>
</feature>
<organism evidence="13 14">
    <name type="scientific">Ditylenchus dipsaci</name>
    <dbReference type="NCBI Taxonomy" id="166011"/>
    <lineage>
        <taxon>Eukaryota</taxon>
        <taxon>Metazoa</taxon>
        <taxon>Ecdysozoa</taxon>
        <taxon>Nematoda</taxon>
        <taxon>Chromadorea</taxon>
        <taxon>Rhabditida</taxon>
        <taxon>Tylenchina</taxon>
        <taxon>Tylenchomorpha</taxon>
        <taxon>Sphaerularioidea</taxon>
        <taxon>Anguinidae</taxon>
        <taxon>Anguininae</taxon>
        <taxon>Ditylenchus</taxon>
    </lineage>
</organism>
<evidence type="ECO:0000256" key="6">
    <source>
        <dbReference type="ARBA" id="ARBA00022525"/>
    </source>
</evidence>
<dbReference type="GO" id="GO:0045490">
    <property type="term" value="P:pectin catabolic process"/>
    <property type="evidence" value="ECO:0007669"/>
    <property type="project" value="TreeGrafter"/>
</dbReference>
<comment type="cofactor">
    <cofactor evidence="2">
        <name>Ca(2+)</name>
        <dbReference type="ChEBI" id="CHEBI:29108"/>
    </cofactor>
</comment>
<sequence>MGSCNITNVWWTDVGEDAATFEGGVGTKVVVKGGGAANASDKVFQHNGCGTADIECFQCKTCGKVYRSCGNCKKQCKRDVSLTGVKITDPTADVVAINPNYGDVATIKDLTVVGGTKKPICLKTEGNDTEAEPKHLGDGPDGKNCVYTAADDSTVSRILKEKSATLKAIERRRQCKAGMTEDGQRRRYGRSTRNLDQSGQKQNLPVSGNLSS</sequence>
<evidence type="ECO:0000256" key="8">
    <source>
        <dbReference type="ARBA" id="ARBA00022837"/>
    </source>
</evidence>
<proteinExistence type="inferred from homology"/>
<dbReference type="WBParaSite" id="jg25619">
    <property type="protein sequence ID" value="jg25619"/>
    <property type="gene ID" value="jg25619"/>
</dbReference>
<comment type="catalytic activity">
    <reaction evidence="1">
        <text>Eliminative cleavage of (1-&gt;4)-alpha-D-galacturonan to give oligosaccharides with 4-deoxy-alpha-D-galact-4-enuronosyl groups at their non-reducing ends.</text>
        <dbReference type="EC" id="4.2.2.2"/>
    </reaction>
</comment>
<dbReference type="GO" id="GO:0030570">
    <property type="term" value="F:pectate lyase activity"/>
    <property type="evidence" value="ECO:0007669"/>
    <property type="project" value="UniProtKB-EC"/>
</dbReference>
<dbReference type="AlphaFoldDB" id="A0A915E193"/>
<keyword evidence="6" id="KW-0964">Secreted</keyword>
<evidence type="ECO:0000313" key="14">
    <source>
        <dbReference type="WBParaSite" id="jg25619"/>
    </source>
</evidence>
<dbReference type="PANTHER" id="PTHR33407:SF9">
    <property type="entry name" value="PECTATE LYASE F-RELATED"/>
    <property type="match status" value="1"/>
</dbReference>
<accession>A0A915E193</accession>
<dbReference type="InterPro" id="IPR012334">
    <property type="entry name" value="Pectin_lyas_fold"/>
</dbReference>
<dbReference type="Proteomes" id="UP000887574">
    <property type="component" value="Unplaced"/>
</dbReference>
<dbReference type="Gene3D" id="2.160.20.10">
    <property type="entry name" value="Single-stranded right-handed beta-helix, Pectin lyase-like"/>
    <property type="match status" value="1"/>
</dbReference>
<evidence type="ECO:0000256" key="12">
    <source>
        <dbReference type="SAM" id="MobiDB-lite"/>
    </source>
</evidence>
<keyword evidence="8" id="KW-0106">Calcium</keyword>
<comment type="subcellular location">
    <subcellularLocation>
        <location evidence="3">Secreted</location>
    </subcellularLocation>
</comment>
<evidence type="ECO:0000256" key="9">
    <source>
        <dbReference type="ARBA" id="ARBA00023239"/>
    </source>
</evidence>
<keyword evidence="7" id="KW-0732">Signal</keyword>
<name>A0A915E193_9BILA</name>
<feature type="compositionally biased region" description="Polar residues" evidence="12">
    <location>
        <begin position="191"/>
        <end position="212"/>
    </location>
</feature>
<evidence type="ECO:0000256" key="10">
    <source>
        <dbReference type="ARBA" id="ARBA00025679"/>
    </source>
</evidence>
<dbReference type="Pfam" id="PF03211">
    <property type="entry name" value="Pectate_lyase"/>
    <property type="match status" value="1"/>
</dbReference>
<dbReference type="EC" id="4.2.2.2" evidence="5"/>
<comment type="function">
    <text evidence="10">Pectinolytic enzyme consist of four classes of enzymes: pectin lyase, polygalacturonase, pectin methylesterase and rhamnogalacturonase. Among pectinolytic enzymes, pectin lyase is the most important in depolymerization of pectin, since it cleaves internal glycosidic bonds of highly methylated pectins. Favors pectate, the anion, over pectin, the methyl ester.</text>
</comment>
<evidence type="ECO:0000256" key="4">
    <source>
        <dbReference type="ARBA" id="ARBA00006463"/>
    </source>
</evidence>
<dbReference type="InterPro" id="IPR011050">
    <property type="entry name" value="Pectin_lyase_fold/virulence"/>
</dbReference>
<keyword evidence="13" id="KW-1185">Reference proteome</keyword>
<evidence type="ECO:0000256" key="11">
    <source>
        <dbReference type="ARBA" id="ARBA00039895"/>
    </source>
</evidence>